<dbReference type="AlphaFoldDB" id="A0AAV7NMI9"/>
<keyword evidence="3" id="KW-1185">Reference proteome</keyword>
<comment type="caution">
    <text evidence="2">The sequence shown here is derived from an EMBL/GenBank/DDBJ whole genome shotgun (WGS) entry which is preliminary data.</text>
</comment>
<gene>
    <name evidence="2" type="ORF">NDU88_004114</name>
</gene>
<dbReference type="Proteomes" id="UP001066276">
    <property type="component" value="Chromosome 8"/>
</dbReference>
<evidence type="ECO:0000313" key="2">
    <source>
        <dbReference type="EMBL" id="KAJ1115894.1"/>
    </source>
</evidence>
<sequence>MVRWPDLTSPAQLRGSTKITLSKPVGVHRSLRNHAKAQLPAATRYYGPLLSPTRRTAGQTKQSFRRRGAPPRSQGTGSPPSTRAPRLTNQGKLCQSPPDQQGSRNTAHSSGATTIRRRAPQLTPVMRGPQEGSSALKPQRPGSKGEQGKRLVSRPWQRPDCQAEPRSSR</sequence>
<feature type="compositionally biased region" description="Polar residues" evidence="1">
    <location>
        <begin position="53"/>
        <end position="62"/>
    </location>
</feature>
<proteinExistence type="predicted"/>
<dbReference type="EMBL" id="JANPWB010000012">
    <property type="protein sequence ID" value="KAJ1115894.1"/>
    <property type="molecule type" value="Genomic_DNA"/>
</dbReference>
<feature type="compositionally biased region" description="Polar residues" evidence="1">
    <location>
        <begin position="73"/>
        <end position="113"/>
    </location>
</feature>
<name>A0AAV7NMI9_PLEWA</name>
<reference evidence="2" key="1">
    <citation type="journal article" date="2022" name="bioRxiv">
        <title>Sequencing and chromosome-scale assembly of the giantPleurodeles waltlgenome.</title>
        <authorList>
            <person name="Brown T."/>
            <person name="Elewa A."/>
            <person name="Iarovenko S."/>
            <person name="Subramanian E."/>
            <person name="Araus A.J."/>
            <person name="Petzold A."/>
            <person name="Susuki M."/>
            <person name="Suzuki K.-i.T."/>
            <person name="Hayashi T."/>
            <person name="Toyoda A."/>
            <person name="Oliveira C."/>
            <person name="Osipova E."/>
            <person name="Leigh N.D."/>
            <person name="Simon A."/>
            <person name="Yun M.H."/>
        </authorList>
    </citation>
    <scope>NUCLEOTIDE SEQUENCE</scope>
    <source>
        <strain evidence="2">20211129_DDA</strain>
        <tissue evidence="2">Liver</tissue>
    </source>
</reference>
<evidence type="ECO:0000313" key="3">
    <source>
        <dbReference type="Proteomes" id="UP001066276"/>
    </source>
</evidence>
<organism evidence="2 3">
    <name type="scientific">Pleurodeles waltl</name>
    <name type="common">Iberian ribbed newt</name>
    <dbReference type="NCBI Taxonomy" id="8319"/>
    <lineage>
        <taxon>Eukaryota</taxon>
        <taxon>Metazoa</taxon>
        <taxon>Chordata</taxon>
        <taxon>Craniata</taxon>
        <taxon>Vertebrata</taxon>
        <taxon>Euteleostomi</taxon>
        <taxon>Amphibia</taxon>
        <taxon>Batrachia</taxon>
        <taxon>Caudata</taxon>
        <taxon>Salamandroidea</taxon>
        <taxon>Salamandridae</taxon>
        <taxon>Pleurodelinae</taxon>
        <taxon>Pleurodeles</taxon>
    </lineage>
</organism>
<evidence type="ECO:0000256" key="1">
    <source>
        <dbReference type="SAM" id="MobiDB-lite"/>
    </source>
</evidence>
<feature type="region of interest" description="Disordered" evidence="1">
    <location>
        <begin position="36"/>
        <end position="169"/>
    </location>
</feature>
<protein>
    <submittedName>
        <fullName evidence="2">Uncharacterized protein</fullName>
    </submittedName>
</protein>
<accession>A0AAV7NMI9</accession>